<evidence type="ECO:0000259" key="2">
    <source>
        <dbReference type="PROSITE" id="PS51786"/>
    </source>
</evidence>
<dbReference type="RefSeq" id="WP_213166760.1">
    <property type="nucleotide sequence ID" value="NZ_CP058559.1"/>
</dbReference>
<keyword evidence="1" id="KW-0720">Serine protease</keyword>
<dbReference type="EMBL" id="CP058559">
    <property type="protein sequence ID" value="QNO16369.1"/>
    <property type="molecule type" value="Genomic_DNA"/>
</dbReference>
<dbReference type="SMART" id="SM00228">
    <property type="entry name" value="PDZ"/>
    <property type="match status" value="1"/>
</dbReference>
<dbReference type="Proteomes" id="UP000516160">
    <property type="component" value="Chromosome"/>
</dbReference>
<feature type="active site" evidence="1">
    <location>
        <position position="283"/>
    </location>
</feature>
<dbReference type="EC" id="3.4.21.53" evidence="1"/>
<dbReference type="GO" id="GO:0030163">
    <property type="term" value="P:protein catabolic process"/>
    <property type="evidence" value="ECO:0007669"/>
    <property type="project" value="InterPro"/>
</dbReference>
<evidence type="ECO:0000313" key="3">
    <source>
        <dbReference type="EMBL" id="QNO16369.1"/>
    </source>
</evidence>
<evidence type="ECO:0000313" key="4">
    <source>
        <dbReference type="Proteomes" id="UP000516160"/>
    </source>
</evidence>
<dbReference type="InterPro" id="IPR008269">
    <property type="entry name" value="Lon_proteolytic"/>
</dbReference>
<dbReference type="Pfam" id="PF13180">
    <property type="entry name" value="PDZ_2"/>
    <property type="match status" value="1"/>
</dbReference>
<dbReference type="InterPro" id="IPR001478">
    <property type="entry name" value="PDZ"/>
</dbReference>
<keyword evidence="4" id="KW-1185">Reference proteome</keyword>
<accession>A0A7G9WCF7</accession>
<dbReference type="GO" id="GO:0005524">
    <property type="term" value="F:ATP binding"/>
    <property type="evidence" value="ECO:0007669"/>
    <property type="project" value="InterPro"/>
</dbReference>
<dbReference type="SUPFAM" id="SSF50156">
    <property type="entry name" value="PDZ domain-like"/>
    <property type="match status" value="1"/>
</dbReference>
<comment type="similarity">
    <text evidence="1">Belongs to the peptidase S16 family.</text>
</comment>
<organism evidence="3 4">
    <name type="scientific">Alkalicella caledoniensis</name>
    <dbReference type="NCBI Taxonomy" id="2731377"/>
    <lineage>
        <taxon>Bacteria</taxon>
        <taxon>Bacillati</taxon>
        <taxon>Bacillota</taxon>
        <taxon>Clostridia</taxon>
        <taxon>Eubacteriales</taxon>
        <taxon>Proteinivoracaceae</taxon>
        <taxon>Alkalicella</taxon>
    </lineage>
</organism>
<dbReference type="GO" id="GO:0006508">
    <property type="term" value="P:proteolysis"/>
    <property type="evidence" value="ECO:0007669"/>
    <property type="project" value="UniProtKB-KW"/>
</dbReference>
<feature type="domain" description="Lon proteolytic" evidence="2">
    <location>
        <begin position="233"/>
        <end position="330"/>
    </location>
</feature>
<dbReference type="PROSITE" id="PS51786">
    <property type="entry name" value="LON_PROTEOLYTIC"/>
    <property type="match status" value="1"/>
</dbReference>
<dbReference type="GO" id="GO:0004252">
    <property type="term" value="F:serine-type endopeptidase activity"/>
    <property type="evidence" value="ECO:0007669"/>
    <property type="project" value="UniProtKB-UniRule"/>
</dbReference>
<dbReference type="KEGG" id="acae:HYG86_17115"/>
<keyword evidence="1" id="KW-0645">Protease</keyword>
<sequence length="331" mass="36579">MKTRLIFKKVLIGLVIVSFLLGLVFLDTGYLTIQPGSAVLIEELIEIDEFPPKEGDLYLLTVSQQKASPLLYMFASMNQKVDLVKREAVIPPDMDLDEYYQLSIDMMNNSQLKAKYVALTNAKIDADITSEGVLVEKVLERGSAYGYLLEGDLITKINNENVYFDEQVINNIRTNEIGSNVNITVIREKEELSLLVPIGESETVRGTPALGIMVRNKALNLTSPIDISISTRNIGGPSAGMMFVLEIYNRLTEGDITGGLKIAGTGEILWDGSIGPIGGMKQKVFAAEKEGASILFCPEENFDEAVLYATQIEVVKVSHFKEVIDYLNNKN</sequence>
<dbReference type="InterPro" id="IPR014721">
    <property type="entry name" value="Ribsml_uS5_D2-typ_fold_subgr"/>
</dbReference>
<feature type="active site" evidence="1">
    <location>
        <position position="238"/>
    </location>
</feature>
<dbReference type="SUPFAM" id="SSF54211">
    <property type="entry name" value="Ribosomal protein S5 domain 2-like"/>
    <property type="match status" value="1"/>
</dbReference>
<dbReference type="InterPro" id="IPR020568">
    <property type="entry name" value="Ribosomal_Su5_D2-typ_SF"/>
</dbReference>
<dbReference type="GO" id="GO:0004176">
    <property type="term" value="F:ATP-dependent peptidase activity"/>
    <property type="evidence" value="ECO:0007669"/>
    <property type="project" value="UniProtKB-UniRule"/>
</dbReference>
<protein>
    <recommendedName>
        <fullName evidence="1">endopeptidase La</fullName>
        <ecNumber evidence="1">3.4.21.53</ecNumber>
    </recommendedName>
</protein>
<evidence type="ECO:0000256" key="1">
    <source>
        <dbReference type="PROSITE-ProRule" id="PRU01122"/>
    </source>
</evidence>
<dbReference type="Gene3D" id="3.30.230.10">
    <property type="match status" value="1"/>
</dbReference>
<dbReference type="InterPro" id="IPR036034">
    <property type="entry name" value="PDZ_sf"/>
</dbReference>
<dbReference type="PANTHER" id="PTHR10046">
    <property type="entry name" value="ATP DEPENDENT LON PROTEASE FAMILY MEMBER"/>
    <property type="match status" value="1"/>
</dbReference>
<dbReference type="Pfam" id="PF05362">
    <property type="entry name" value="Lon_C"/>
    <property type="match status" value="1"/>
</dbReference>
<dbReference type="AlphaFoldDB" id="A0A7G9WCF7"/>
<reference evidence="3 4" key="1">
    <citation type="submission" date="2020-07" db="EMBL/GenBank/DDBJ databases">
        <title>Alkalicella. sp. LB2 genome.</title>
        <authorList>
            <person name="Postec A."/>
            <person name="Quemeneur M."/>
        </authorList>
    </citation>
    <scope>NUCLEOTIDE SEQUENCE [LARGE SCALE GENOMIC DNA]</scope>
    <source>
        <strain evidence="3 4">LB2</strain>
    </source>
</reference>
<dbReference type="Gene3D" id="2.30.42.10">
    <property type="match status" value="1"/>
</dbReference>
<comment type="catalytic activity">
    <reaction evidence="1">
        <text>Hydrolysis of proteins in presence of ATP.</text>
        <dbReference type="EC" id="3.4.21.53"/>
    </reaction>
</comment>
<name>A0A7G9WCF7_ALKCA</name>
<dbReference type="InterPro" id="IPR027065">
    <property type="entry name" value="Lon_Prtase"/>
</dbReference>
<keyword evidence="1" id="KW-0378">Hydrolase</keyword>
<proteinExistence type="inferred from homology"/>
<gene>
    <name evidence="3" type="ORF">HYG86_17115</name>
</gene>